<comment type="similarity">
    <text evidence="1 4">Belongs to the D-isomer specific 2-hydroxyacid dehydrogenase family.</text>
</comment>
<dbReference type="SUPFAM" id="SSF52283">
    <property type="entry name" value="Formate/glycerate dehydrogenase catalytic domain-like"/>
    <property type="match status" value="1"/>
</dbReference>
<sequence>MGAGKFRVGYLDRVPHPAFLDAMAPARDAVDLVCIPSGGDPEEVTRMLATCHGYYISAARDELPRRWHATAAFLDTMPNLLIVSSQGAGHDTIDAAACAARGVAACCQSGGNAEGVAEQTLGVILSLLKRVPEGDAAIRRGEARDRSRLLGRELAGRTVGLVGIGNIGTRTAHYLKAFGCRVLAHDPYVDRETCAVRGAEKVDLARLLAESDIVSLHCPLTVETAGMFGAEAFAAMRPGALFVTTARGGIHDEAALHDALVRGHIAGAGLDVWAVEPPPPGHPLLSHPAVIATPHIAGVTDESRRRVTAMAAETFIAVSRREVPPRLIEPASADAVRARLAAAVW</sequence>
<evidence type="ECO:0000259" key="5">
    <source>
        <dbReference type="Pfam" id="PF00389"/>
    </source>
</evidence>
<feature type="domain" description="D-isomer specific 2-hydroxyacid dehydrogenase catalytic" evidence="5">
    <location>
        <begin position="32"/>
        <end position="327"/>
    </location>
</feature>
<dbReference type="PANTHER" id="PTHR10996">
    <property type="entry name" value="2-HYDROXYACID DEHYDROGENASE-RELATED"/>
    <property type="match status" value="1"/>
</dbReference>
<dbReference type="Pfam" id="PF00389">
    <property type="entry name" value="2-Hacid_dh"/>
    <property type="match status" value="1"/>
</dbReference>
<dbReference type="GO" id="GO:0051287">
    <property type="term" value="F:NAD binding"/>
    <property type="evidence" value="ECO:0007669"/>
    <property type="project" value="InterPro"/>
</dbReference>
<accession>A0A9J6PGT6</accession>
<dbReference type="RefSeq" id="WP_269333671.1">
    <property type="nucleotide sequence ID" value="NZ_JAMZFT010000004.1"/>
</dbReference>
<keyword evidence="2 4" id="KW-0560">Oxidoreductase</keyword>
<evidence type="ECO:0000313" key="7">
    <source>
        <dbReference type="EMBL" id="MCP1337702.1"/>
    </source>
</evidence>
<dbReference type="GO" id="GO:0005829">
    <property type="term" value="C:cytosol"/>
    <property type="evidence" value="ECO:0007669"/>
    <property type="project" value="TreeGrafter"/>
</dbReference>
<dbReference type="InterPro" id="IPR029753">
    <property type="entry name" value="D-isomer_DH_CS"/>
</dbReference>
<protein>
    <submittedName>
        <fullName evidence="7">3-phosphoglycerate dehydrogenase</fullName>
    </submittedName>
</protein>
<evidence type="ECO:0000256" key="3">
    <source>
        <dbReference type="ARBA" id="ARBA00023027"/>
    </source>
</evidence>
<dbReference type="PANTHER" id="PTHR10996:SF178">
    <property type="entry name" value="2-HYDROXYACID DEHYDROGENASE YGL185C-RELATED"/>
    <property type="match status" value="1"/>
</dbReference>
<dbReference type="AlphaFoldDB" id="A0A9J6PGT6"/>
<dbReference type="FunFam" id="3.40.50.720:FF:000203">
    <property type="entry name" value="D-3-phosphoglycerate dehydrogenase (SerA)"/>
    <property type="match status" value="1"/>
</dbReference>
<reference evidence="7" key="1">
    <citation type="submission" date="2022-06" db="EMBL/GenBank/DDBJ databases">
        <title>Isolation and Genomics of Futiania mangrovii gen. nov., sp. nov., a Rare and Metabolically-versatile member in the Class Alphaproteobacteria.</title>
        <authorList>
            <person name="Liu L."/>
            <person name="Huang W.-C."/>
            <person name="Pan J."/>
            <person name="Li J."/>
            <person name="Huang Y."/>
            <person name="Du H."/>
            <person name="Liu Y."/>
            <person name="Li M."/>
        </authorList>
    </citation>
    <scope>NUCLEOTIDE SEQUENCE</scope>
    <source>
        <strain evidence="7">FT118</strain>
    </source>
</reference>
<name>A0A9J6PGT6_9PROT</name>
<feature type="domain" description="D-isomer specific 2-hydroxyacid dehydrogenase NAD-binding" evidence="6">
    <location>
        <begin position="122"/>
        <end position="297"/>
    </location>
</feature>
<evidence type="ECO:0000256" key="2">
    <source>
        <dbReference type="ARBA" id="ARBA00023002"/>
    </source>
</evidence>
<organism evidence="7 8">
    <name type="scientific">Futiania mangrovi</name>
    <dbReference type="NCBI Taxonomy" id="2959716"/>
    <lineage>
        <taxon>Bacteria</taxon>
        <taxon>Pseudomonadati</taxon>
        <taxon>Pseudomonadota</taxon>
        <taxon>Alphaproteobacteria</taxon>
        <taxon>Futianiales</taxon>
        <taxon>Futianiaceae</taxon>
        <taxon>Futiania</taxon>
    </lineage>
</organism>
<dbReference type="GO" id="GO:0030267">
    <property type="term" value="F:glyoxylate reductase (NADPH) activity"/>
    <property type="evidence" value="ECO:0007669"/>
    <property type="project" value="TreeGrafter"/>
</dbReference>
<dbReference type="Proteomes" id="UP001055804">
    <property type="component" value="Unassembled WGS sequence"/>
</dbReference>
<dbReference type="InterPro" id="IPR036291">
    <property type="entry name" value="NAD(P)-bd_dom_sf"/>
</dbReference>
<dbReference type="InterPro" id="IPR050223">
    <property type="entry name" value="D-isomer_2-hydroxyacid_DH"/>
</dbReference>
<evidence type="ECO:0000313" key="8">
    <source>
        <dbReference type="Proteomes" id="UP001055804"/>
    </source>
</evidence>
<dbReference type="InterPro" id="IPR006139">
    <property type="entry name" value="D-isomer_2_OHA_DH_cat_dom"/>
</dbReference>
<dbReference type="PROSITE" id="PS00670">
    <property type="entry name" value="D_2_HYDROXYACID_DH_2"/>
    <property type="match status" value="1"/>
</dbReference>
<keyword evidence="8" id="KW-1185">Reference proteome</keyword>
<evidence type="ECO:0000256" key="1">
    <source>
        <dbReference type="ARBA" id="ARBA00005854"/>
    </source>
</evidence>
<dbReference type="EMBL" id="JAMZFT010000004">
    <property type="protein sequence ID" value="MCP1337702.1"/>
    <property type="molecule type" value="Genomic_DNA"/>
</dbReference>
<dbReference type="GO" id="GO:0016618">
    <property type="term" value="F:hydroxypyruvate reductase [NAD(P)H] activity"/>
    <property type="evidence" value="ECO:0007669"/>
    <property type="project" value="TreeGrafter"/>
</dbReference>
<dbReference type="InterPro" id="IPR006140">
    <property type="entry name" value="D-isomer_DH_NAD-bd"/>
</dbReference>
<dbReference type="Pfam" id="PF02826">
    <property type="entry name" value="2-Hacid_dh_C"/>
    <property type="match status" value="1"/>
</dbReference>
<gene>
    <name evidence="7" type="ORF">NJQ99_14870</name>
</gene>
<dbReference type="Gene3D" id="3.40.50.720">
    <property type="entry name" value="NAD(P)-binding Rossmann-like Domain"/>
    <property type="match status" value="2"/>
</dbReference>
<keyword evidence="3" id="KW-0520">NAD</keyword>
<evidence type="ECO:0000256" key="4">
    <source>
        <dbReference type="RuleBase" id="RU003719"/>
    </source>
</evidence>
<dbReference type="SUPFAM" id="SSF51735">
    <property type="entry name" value="NAD(P)-binding Rossmann-fold domains"/>
    <property type="match status" value="1"/>
</dbReference>
<evidence type="ECO:0000259" key="6">
    <source>
        <dbReference type="Pfam" id="PF02826"/>
    </source>
</evidence>
<proteinExistence type="inferred from homology"/>
<comment type="caution">
    <text evidence="7">The sequence shown here is derived from an EMBL/GenBank/DDBJ whole genome shotgun (WGS) entry which is preliminary data.</text>
</comment>